<evidence type="ECO:0000256" key="15">
    <source>
        <dbReference type="ARBA" id="ARBA00031106"/>
    </source>
</evidence>
<dbReference type="PROSITE" id="PS51533">
    <property type="entry name" value="ADD"/>
    <property type="match status" value="1"/>
</dbReference>
<dbReference type="Pfam" id="PF00176">
    <property type="entry name" value="SNF2-rel_dom"/>
    <property type="match status" value="1"/>
</dbReference>
<name>A0A7S3L215_9STRA</name>
<keyword evidence="6" id="KW-0547">Nucleotide-binding</keyword>
<dbReference type="SUPFAM" id="SSF52540">
    <property type="entry name" value="P-loop containing nucleoside triphosphate hydrolases"/>
    <property type="match status" value="2"/>
</dbReference>
<feature type="region of interest" description="Disordered" evidence="18">
    <location>
        <begin position="382"/>
        <end position="402"/>
    </location>
</feature>
<feature type="compositionally biased region" description="Polar residues" evidence="18">
    <location>
        <begin position="1247"/>
        <end position="1260"/>
    </location>
</feature>
<feature type="region of interest" description="Disordered" evidence="18">
    <location>
        <begin position="1"/>
        <end position="55"/>
    </location>
</feature>
<evidence type="ECO:0000256" key="4">
    <source>
        <dbReference type="ARBA" id="ARBA00022454"/>
    </source>
</evidence>
<dbReference type="InterPro" id="IPR049730">
    <property type="entry name" value="SNF2/RAD54-like_C"/>
</dbReference>
<dbReference type="GO" id="GO:0003677">
    <property type="term" value="F:DNA binding"/>
    <property type="evidence" value="ECO:0007669"/>
    <property type="project" value="UniProtKB-KW"/>
</dbReference>
<evidence type="ECO:0000256" key="6">
    <source>
        <dbReference type="ARBA" id="ARBA00022741"/>
    </source>
</evidence>
<organism evidence="24">
    <name type="scientific">Amphora coffeiformis</name>
    <dbReference type="NCBI Taxonomy" id="265554"/>
    <lineage>
        <taxon>Eukaryota</taxon>
        <taxon>Sar</taxon>
        <taxon>Stramenopiles</taxon>
        <taxon>Ochrophyta</taxon>
        <taxon>Bacillariophyta</taxon>
        <taxon>Bacillariophyceae</taxon>
        <taxon>Bacillariophycidae</taxon>
        <taxon>Thalassiophysales</taxon>
        <taxon>Catenulaceae</taxon>
        <taxon>Amphora</taxon>
    </lineage>
</organism>
<evidence type="ECO:0000256" key="11">
    <source>
        <dbReference type="ARBA" id="ARBA00022840"/>
    </source>
</evidence>
<evidence type="ECO:0000256" key="13">
    <source>
        <dbReference type="ARBA" id="ARBA00023125"/>
    </source>
</evidence>
<feature type="domain" description="Helicase C-terminal" evidence="22">
    <location>
        <begin position="920"/>
        <end position="1094"/>
    </location>
</feature>
<feature type="region of interest" description="Disordered" evidence="18">
    <location>
        <begin position="1231"/>
        <end position="1302"/>
    </location>
</feature>
<feature type="compositionally biased region" description="Polar residues" evidence="18">
    <location>
        <begin position="1436"/>
        <end position="1453"/>
    </location>
</feature>
<feature type="domain" description="PHD-type" evidence="19">
    <location>
        <begin position="146"/>
        <end position="207"/>
    </location>
</feature>
<dbReference type="CDD" id="cd18793">
    <property type="entry name" value="SF2_C_SNF"/>
    <property type="match status" value="1"/>
</dbReference>
<evidence type="ECO:0000256" key="16">
    <source>
        <dbReference type="PROSITE-ProRule" id="PRU00146"/>
    </source>
</evidence>
<feature type="coiled-coil region" evidence="17">
    <location>
        <begin position="234"/>
        <end position="282"/>
    </location>
</feature>
<feature type="compositionally biased region" description="Basic and acidic residues" evidence="18">
    <location>
        <begin position="541"/>
        <end position="551"/>
    </location>
</feature>
<evidence type="ECO:0000259" key="20">
    <source>
        <dbReference type="PROSITE" id="PS51050"/>
    </source>
</evidence>
<evidence type="ECO:0000256" key="18">
    <source>
        <dbReference type="SAM" id="MobiDB-lite"/>
    </source>
</evidence>
<evidence type="ECO:0000256" key="3">
    <source>
        <dbReference type="ARBA" id="ARBA00007025"/>
    </source>
</evidence>
<evidence type="ECO:0000313" key="24">
    <source>
        <dbReference type="EMBL" id="CAE0408778.1"/>
    </source>
</evidence>
<feature type="region of interest" description="Disordered" evidence="18">
    <location>
        <begin position="1424"/>
        <end position="1574"/>
    </location>
</feature>
<dbReference type="SMART" id="SM00490">
    <property type="entry name" value="HELICc"/>
    <property type="match status" value="1"/>
</dbReference>
<evidence type="ECO:0000256" key="1">
    <source>
        <dbReference type="ARBA" id="ARBA00004123"/>
    </source>
</evidence>
<dbReference type="InterPro" id="IPR001650">
    <property type="entry name" value="Helicase_C-like"/>
</dbReference>
<dbReference type="InterPro" id="IPR011124">
    <property type="entry name" value="Znf_CW"/>
</dbReference>
<dbReference type="Gene3D" id="3.30.40.100">
    <property type="match status" value="1"/>
</dbReference>
<evidence type="ECO:0000256" key="7">
    <source>
        <dbReference type="ARBA" id="ARBA00022771"/>
    </source>
</evidence>
<keyword evidence="8" id="KW-0378">Hydrolase</keyword>
<dbReference type="SMART" id="SM00487">
    <property type="entry name" value="DEXDc"/>
    <property type="match status" value="1"/>
</dbReference>
<dbReference type="GO" id="GO:0004386">
    <property type="term" value="F:helicase activity"/>
    <property type="evidence" value="ECO:0007669"/>
    <property type="project" value="UniProtKB-KW"/>
</dbReference>
<feature type="domain" description="Helicase ATP-binding" evidence="21">
    <location>
        <begin position="597"/>
        <end position="764"/>
    </location>
</feature>
<dbReference type="EMBL" id="HBIM01007609">
    <property type="protein sequence ID" value="CAE0408778.1"/>
    <property type="molecule type" value="Transcribed_RNA"/>
</dbReference>
<keyword evidence="10" id="KW-0862">Zinc</keyword>
<dbReference type="CDD" id="cd15517">
    <property type="entry name" value="PHD_TCF19_like"/>
    <property type="match status" value="1"/>
</dbReference>
<keyword evidence="17" id="KW-0175">Coiled coil</keyword>
<dbReference type="InterPro" id="IPR011011">
    <property type="entry name" value="Znf_FYVE_PHD"/>
</dbReference>
<evidence type="ECO:0000256" key="5">
    <source>
        <dbReference type="ARBA" id="ARBA00022723"/>
    </source>
</evidence>
<keyword evidence="14" id="KW-0539">Nucleus</keyword>
<evidence type="ECO:0000259" key="19">
    <source>
        <dbReference type="PROSITE" id="PS50016"/>
    </source>
</evidence>
<dbReference type="InterPro" id="IPR014001">
    <property type="entry name" value="Helicase_ATP-bd"/>
</dbReference>
<evidence type="ECO:0000256" key="12">
    <source>
        <dbReference type="ARBA" id="ARBA00022895"/>
    </source>
</evidence>
<dbReference type="Gene3D" id="3.30.40.10">
    <property type="entry name" value="Zinc/RING finger domain, C3HC4 (zinc finger)"/>
    <property type="match status" value="1"/>
</dbReference>
<dbReference type="Pfam" id="PF07496">
    <property type="entry name" value="zf-CW"/>
    <property type="match status" value="1"/>
</dbReference>
<dbReference type="Pfam" id="PF00271">
    <property type="entry name" value="Helicase_C"/>
    <property type="match status" value="1"/>
</dbReference>
<evidence type="ECO:0000256" key="17">
    <source>
        <dbReference type="SAM" id="Coils"/>
    </source>
</evidence>
<dbReference type="InterPro" id="IPR027417">
    <property type="entry name" value="P-loop_NTPase"/>
</dbReference>
<accession>A0A7S3L215</accession>
<gene>
    <name evidence="24" type="ORF">ACOF00016_LOCUS6488</name>
</gene>
<dbReference type="PANTHER" id="PTHR45797:SF1">
    <property type="entry name" value="HELICASE ARIP4"/>
    <property type="match status" value="1"/>
</dbReference>
<comment type="subcellular location">
    <subcellularLocation>
        <location evidence="2">Chromosome</location>
        <location evidence="2">Telomere</location>
    </subcellularLocation>
    <subcellularLocation>
        <location evidence="1">Nucleus</location>
    </subcellularLocation>
</comment>
<dbReference type="PANTHER" id="PTHR45797">
    <property type="entry name" value="RAD54-LIKE"/>
    <property type="match status" value="1"/>
</dbReference>
<dbReference type="InterPro" id="IPR038718">
    <property type="entry name" value="SNF2-like_sf"/>
</dbReference>
<protein>
    <recommendedName>
        <fullName evidence="15">ATP-dependent helicase ATRX</fullName>
    </recommendedName>
</protein>
<keyword evidence="4" id="KW-0158">Chromosome</keyword>
<proteinExistence type="inferred from homology"/>
<keyword evidence="7 16" id="KW-0863">Zinc-finger</keyword>
<feature type="compositionally biased region" description="Low complexity" evidence="18">
    <location>
        <begin position="1269"/>
        <end position="1278"/>
    </location>
</feature>
<feature type="domain" description="PHD-type" evidence="23">
    <location>
        <begin position="86"/>
        <end position="232"/>
    </location>
</feature>
<dbReference type="PROSITE" id="PS51050">
    <property type="entry name" value="ZF_CW"/>
    <property type="match status" value="1"/>
</dbReference>
<dbReference type="InterPro" id="IPR013083">
    <property type="entry name" value="Znf_RING/FYVE/PHD"/>
</dbReference>
<dbReference type="GO" id="GO:0010468">
    <property type="term" value="P:regulation of gene expression"/>
    <property type="evidence" value="ECO:0007669"/>
    <property type="project" value="UniProtKB-ARBA"/>
</dbReference>
<dbReference type="InterPro" id="IPR025766">
    <property type="entry name" value="ADD"/>
</dbReference>
<feature type="compositionally biased region" description="Basic and acidic residues" evidence="18">
    <location>
        <begin position="1512"/>
        <end position="1527"/>
    </location>
</feature>
<evidence type="ECO:0000259" key="21">
    <source>
        <dbReference type="PROSITE" id="PS51192"/>
    </source>
</evidence>
<dbReference type="Gene3D" id="3.40.50.10810">
    <property type="entry name" value="Tandem AAA-ATPase domain"/>
    <property type="match status" value="1"/>
</dbReference>
<evidence type="ECO:0000256" key="10">
    <source>
        <dbReference type="ARBA" id="ARBA00022833"/>
    </source>
</evidence>
<dbReference type="GO" id="GO:0008270">
    <property type="term" value="F:zinc ion binding"/>
    <property type="evidence" value="ECO:0007669"/>
    <property type="project" value="UniProtKB-KW"/>
</dbReference>
<evidence type="ECO:0000256" key="2">
    <source>
        <dbReference type="ARBA" id="ARBA00004574"/>
    </source>
</evidence>
<keyword evidence="11" id="KW-0067">ATP-binding</keyword>
<dbReference type="GO" id="GO:0000781">
    <property type="term" value="C:chromosome, telomeric region"/>
    <property type="evidence" value="ECO:0007669"/>
    <property type="project" value="UniProtKB-SubCell"/>
</dbReference>
<dbReference type="InterPro" id="IPR019787">
    <property type="entry name" value="Znf_PHD-finger"/>
</dbReference>
<comment type="similarity">
    <text evidence="3">Belongs to the SNF2/RAD54 helicase family.</text>
</comment>
<dbReference type="InterPro" id="IPR000330">
    <property type="entry name" value="SNF2_N"/>
</dbReference>
<dbReference type="InterPro" id="IPR044574">
    <property type="entry name" value="ARIP4-like"/>
</dbReference>
<evidence type="ECO:0000259" key="22">
    <source>
        <dbReference type="PROSITE" id="PS51194"/>
    </source>
</evidence>
<dbReference type="PROSITE" id="PS50016">
    <property type="entry name" value="ZF_PHD_2"/>
    <property type="match status" value="1"/>
</dbReference>
<dbReference type="SUPFAM" id="SSF57903">
    <property type="entry name" value="FYVE/PHD zinc finger"/>
    <property type="match status" value="1"/>
</dbReference>
<feature type="domain" description="CW-type" evidence="20">
    <location>
        <begin position="1105"/>
        <end position="1156"/>
    </location>
</feature>
<keyword evidence="13" id="KW-0238">DNA-binding</keyword>
<keyword evidence="9" id="KW-0347">Helicase</keyword>
<keyword evidence="12" id="KW-0779">Telomere</keyword>
<evidence type="ECO:0000256" key="14">
    <source>
        <dbReference type="ARBA" id="ARBA00023242"/>
    </source>
</evidence>
<keyword evidence="5" id="KW-0479">Metal-binding</keyword>
<reference evidence="24" key="1">
    <citation type="submission" date="2021-01" db="EMBL/GenBank/DDBJ databases">
        <authorList>
            <person name="Corre E."/>
            <person name="Pelletier E."/>
            <person name="Niang G."/>
            <person name="Scheremetjew M."/>
            <person name="Finn R."/>
            <person name="Kale V."/>
            <person name="Holt S."/>
            <person name="Cochrane G."/>
            <person name="Meng A."/>
            <person name="Brown T."/>
            <person name="Cohen L."/>
        </authorList>
    </citation>
    <scope>NUCLEOTIDE SEQUENCE</scope>
    <source>
        <strain evidence="24">CCMP127</strain>
    </source>
</reference>
<dbReference type="GO" id="GO:0005524">
    <property type="term" value="F:ATP binding"/>
    <property type="evidence" value="ECO:0007669"/>
    <property type="project" value="UniProtKB-KW"/>
</dbReference>
<dbReference type="PROSITE" id="PS51192">
    <property type="entry name" value="HELICASE_ATP_BIND_1"/>
    <property type="match status" value="1"/>
</dbReference>
<feature type="region of interest" description="Disordered" evidence="18">
    <location>
        <begin position="1341"/>
        <end position="1365"/>
    </location>
</feature>
<dbReference type="GO" id="GO:0016887">
    <property type="term" value="F:ATP hydrolysis activity"/>
    <property type="evidence" value="ECO:0007669"/>
    <property type="project" value="InterPro"/>
</dbReference>
<dbReference type="PROSITE" id="PS51194">
    <property type="entry name" value="HELICASE_CTER"/>
    <property type="match status" value="1"/>
</dbReference>
<dbReference type="GO" id="GO:0005634">
    <property type="term" value="C:nucleus"/>
    <property type="evidence" value="ECO:0007669"/>
    <property type="project" value="UniProtKB-SubCell"/>
</dbReference>
<feature type="compositionally biased region" description="Basic and acidic residues" evidence="18">
    <location>
        <begin position="1459"/>
        <end position="1487"/>
    </location>
</feature>
<dbReference type="Gene3D" id="3.40.50.300">
    <property type="entry name" value="P-loop containing nucleotide triphosphate hydrolases"/>
    <property type="match status" value="1"/>
</dbReference>
<feature type="region of interest" description="Disordered" evidence="18">
    <location>
        <begin position="528"/>
        <end position="562"/>
    </location>
</feature>
<feature type="compositionally biased region" description="Low complexity" evidence="18">
    <location>
        <begin position="1342"/>
        <end position="1359"/>
    </location>
</feature>
<evidence type="ECO:0000256" key="8">
    <source>
        <dbReference type="ARBA" id="ARBA00022801"/>
    </source>
</evidence>
<sequence>MTGIHEVIDLLSSSDDESDSEEQRRPPRQPQQNNNNSHQDRPLIEASPEEEENALQRASVFRKFKDETGDKPSTVPREEQYAQPLFEIPTPEQMKTKCWVCGVDLKLPDGQFCFNKIHAHPLWEVPCCCICAEKVAALEDAVDENDNICLACGEETDDQLVICDECEREFCTLCLAKAHGGARAGWKAVQELLACEDPWKCPCCESPTAMDELVQCVRREETRATENRTEEIVVEELMRVHSEYQDTIAKLDTKSETREEIMEEIRKEALDVNDIEEEVERELLVWENQLLEHCQRLAQHESFLQDEIETKFDIDLSRLYEHALGCRPPVLSEQDDPDWVRKANLALKRRDKELRSIPSTAKPVPKDSYDDVEVLVDTDDEDRPQSAGAMQRDGFATTQPPCSAEEYAEAKRLEEMSHPEVLHAKKATEKDDRQETEQEEFDASANGIRSDEKLFVAQRQRRRGSAPNTRTPGIFRNNLKTRAVTSSAFNGEAIEADSSLTMDQKKGAVAIQCAKEIHTHLLKCSKRPLEDGTKQKTSLASRDKGVLKSERSPASPSKLRKDAGKKVIFDPSFLPATLKHVLKDHQMEGINFFWKNCFTNDQPGGSILAHNMGLGKTLTTLSFLYSCMTQGLVQSVLIVIPTNTIGAWKKEFDTWITPIRTNVIYLEDLNETQYKVEKVQRFMRNRGPRALLVSHQSLEKVAELAQDVDMVVIDECHVVLKNKNTMMAKAAMKLRTPLRIGLTGTPISNNLYEYHSMMAFIRPNTLKSIASFEKEFVIPIQNGMPKDCTDSAKRLSEKKSAELYKLLKPFVNRKDASHLLKDLPTLTQVVLHLCPSKLQQSIYRSFRTTKGKNEDFKNFFKAFKSLAPINNHPATLLADAADDPKSDRDDVMTVKSWWNKIRKKFGAHELKKIDGGYKVVLLLYILAMAEARDEKVLVFSGCLKTLDFVEEVLQSEDWRSLVPGLPFPEGAKIGGWVSGSDFLRIDGSVNSVERSKNVNGFQSAENSARAFLLSVKACGMGITLTAASRVVIMDTDFNPTVSQQAIFRSYRYGQDKPVYVYRFLTMGTMEEKVYARCMLKTGLACRVIDKKSLERSFSARELDSLFENLNWVQCDKCNKWRVLLDQDGEELPEEWYCSMNADTHNNTCNDSEKDQLWYEALLKGKNDDDDKEDGMVVDSVRDEESHALVQKDPILQELLEALNANNTKIVCKYKFQQSLLSATDLDPSVASTSQLTAEETTDVGETLPSTPSKLSDSSGLDDNPHAKKPAALQQAQPSKMEDSFNPPPSKGTKRPAACTEPSHFDLISTKESILSDNSRKKPRLETATAIKARRKRGSSANAEIAWSESTTEATSSGTAKTNSGGSMGRIVSGLKAGVSSIFGLCNPRTDVLDAPSSKTKKLKAEALVPEAAASTSIHKCGTLHDVVSSAPPDRISSASSSTQPGQLTRSANLSLGPKVKCEPPPHPHCKEGKRSPSKAKRPDKVKSEQPNALQKSSREFDESLGCASAGKPKKEAITHEGHSEHDAISIFSDTVISGVPAGPYDSDETVDPTLDNRSASDDDSSELADGAFYC</sequence>
<evidence type="ECO:0000256" key="9">
    <source>
        <dbReference type="ARBA" id="ARBA00022806"/>
    </source>
</evidence>
<evidence type="ECO:0000259" key="23">
    <source>
        <dbReference type="PROSITE" id="PS51533"/>
    </source>
</evidence>